<evidence type="ECO:0000313" key="1">
    <source>
        <dbReference type="EMBL" id="OCT77945.1"/>
    </source>
</evidence>
<proteinExistence type="predicted"/>
<accession>A0A974HHB5</accession>
<dbReference type="Proteomes" id="UP000694892">
    <property type="component" value="Chromosome 5S"/>
</dbReference>
<dbReference type="EMBL" id="CM004475">
    <property type="protein sequence ID" value="OCT77945.1"/>
    <property type="molecule type" value="Genomic_DNA"/>
</dbReference>
<evidence type="ECO:0000313" key="2">
    <source>
        <dbReference type="Proteomes" id="UP000694892"/>
    </source>
</evidence>
<protein>
    <submittedName>
        <fullName evidence="1">Uncharacterized protein</fullName>
    </submittedName>
</protein>
<dbReference type="AlphaFoldDB" id="A0A974HHB5"/>
<name>A0A974HHB5_XENLA</name>
<gene>
    <name evidence="1" type="ORF">XELAEV_18029042mg</name>
</gene>
<organism evidence="1 2">
    <name type="scientific">Xenopus laevis</name>
    <name type="common">African clawed frog</name>
    <dbReference type="NCBI Taxonomy" id="8355"/>
    <lineage>
        <taxon>Eukaryota</taxon>
        <taxon>Metazoa</taxon>
        <taxon>Chordata</taxon>
        <taxon>Craniata</taxon>
        <taxon>Vertebrata</taxon>
        <taxon>Euteleostomi</taxon>
        <taxon>Amphibia</taxon>
        <taxon>Batrachia</taxon>
        <taxon>Anura</taxon>
        <taxon>Pipoidea</taxon>
        <taxon>Pipidae</taxon>
        <taxon>Xenopodinae</taxon>
        <taxon>Xenopus</taxon>
        <taxon>Xenopus</taxon>
    </lineage>
</organism>
<sequence>MYLYRKECKNLELKYCLMSLEVYSQPNWGYK</sequence>
<reference evidence="2" key="1">
    <citation type="journal article" date="2016" name="Nature">
        <title>Genome evolution in the allotetraploid frog Xenopus laevis.</title>
        <authorList>
            <person name="Session A.M."/>
            <person name="Uno Y."/>
            <person name="Kwon T."/>
            <person name="Chapman J.A."/>
            <person name="Toyoda A."/>
            <person name="Takahashi S."/>
            <person name="Fukui A."/>
            <person name="Hikosaka A."/>
            <person name="Suzuki A."/>
            <person name="Kondo M."/>
            <person name="van Heeringen S.J."/>
            <person name="Quigley I."/>
            <person name="Heinz S."/>
            <person name="Ogino H."/>
            <person name="Ochi H."/>
            <person name="Hellsten U."/>
            <person name="Lyons J.B."/>
            <person name="Simakov O."/>
            <person name="Putnam N."/>
            <person name="Stites J."/>
            <person name="Kuroki Y."/>
            <person name="Tanaka T."/>
            <person name="Michiue T."/>
            <person name="Watanabe M."/>
            <person name="Bogdanovic O."/>
            <person name="Lister R."/>
            <person name="Georgiou G."/>
            <person name="Paranjpe S.S."/>
            <person name="van Kruijsbergen I."/>
            <person name="Shu S."/>
            <person name="Carlson J."/>
            <person name="Kinoshita T."/>
            <person name="Ohta Y."/>
            <person name="Mawaribuchi S."/>
            <person name="Jenkins J."/>
            <person name="Grimwood J."/>
            <person name="Schmutz J."/>
            <person name="Mitros T."/>
            <person name="Mozaffari S.V."/>
            <person name="Suzuki Y."/>
            <person name="Haramoto Y."/>
            <person name="Yamamoto T.S."/>
            <person name="Takagi C."/>
            <person name="Heald R."/>
            <person name="Miller K."/>
            <person name="Haudenschild C."/>
            <person name="Kitzman J."/>
            <person name="Nakayama T."/>
            <person name="Izutsu Y."/>
            <person name="Robert J."/>
            <person name="Fortriede J."/>
            <person name="Burns K."/>
            <person name="Lotay V."/>
            <person name="Karimi K."/>
            <person name="Yasuoka Y."/>
            <person name="Dichmann D.S."/>
            <person name="Flajnik M.F."/>
            <person name="Houston D.W."/>
            <person name="Shendure J."/>
            <person name="DuPasquier L."/>
            <person name="Vize P.D."/>
            <person name="Zorn A.M."/>
            <person name="Ito M."/>
            <person name="Marcotte E.M."/>
            <person name="Wallingford J.B."/>
            <person name="Ito Y."/>
            <person name="Asashima M."/>
            <person name="Ueno N."/>
            <person name="Matsuda Y."/>
            <person name="Veenstra G.J."/>
            <person name="Fujiyama A."/>
            <person name="Harland R.M."/>
            <person name="Taira M."/>
            <person name="Rokhsar D.S."/>
        </authorList>
    </citation>
    <scope>NUCLEOTIDE SEQUENCE [LARGE SCALE GENOMIC DNA]</scope>
    <source>
        <strain evidence="2">J</strain>
    </source>
</reference>